<keyword evidence="3" id="KW-1185">Reference proteome</keyword>
<gene>
    <name evidence="2" type="ORF">ORI27_06845</name>
</gene>
<dbReference type="EMBL" id="JAPJDO010000004">
    <property type="protein sequence ID" value="MCX2936407.1"/>
    <property type="molecule type" value="Genomic_DNA"/>
</dbReference>
<comment type="caution">
    <text evidence="2">The sequence shown here is derived from an EMBL/GenBank/DDBJ whole genome shotgun (WGS) entry which is preliminary data.</text>
</comment>
<feature type="domain" description="Amine oxidase" evidence="1">
    <location>
        <begin position="24"/>
        <end position="451"/>
    </location>
</feature>
<dbReference type="SUPFAM" id="SSF51905">
    <property type="entry name" value="FAD/NAD(P)-binding domain"/>
    <property type="match status" value="1"/>
</dbReference>
<dbReference type="RefSeq" id="WP_265995857.1">
    <property type="nucleotide sequence ID" value="NZ_JAPJDN010000004.1"/>
</dbReference>
<dbReference type="InterPro" id="IPR050464">
    <property type="entry name" value="Zeta_carotene_desat/Oxidored"/>
</dbReference>
<dbReference type="InterPro" id="IPR002937">
    <property type="entry name" value="Amino_oxidase"/>
</dbReference>
<dbReference type="InterPro" id="IPR036188">
    <property type="entry name" value="FAD/NAD-bd_sf"/>
</dbReference>
<dbReference type="Gene3D" id="3.50.50.60">
    <property type="entry name" value="FAD/NAD(P)-binding domain"/>
    <property type="match status" value="1"/>
</dbReference>
<dbReference type="PRINTS" id="PR00419">
    <property type="entry name" value="ADXRDTASE"/>
</dbReference>
<proteinExistence type="predicted"/>
<organism evidence="2 3">
    <name type="scientific">Mycobacterium pinniadriaticum</name>
    <dbReference type="NCBI Taxonomy" id="2994102"/>
    <lineage>
        <taxon>Bacteria</taxon>
        <taxon>Bacillati</taxon>
        <taxon>Actinomycetota</taxon>
        <taxon>Actinomycetes</taxon>
        <taxon>Mycobacteriales</taxon>
        <taxon>Mycobacteriaceae</taxon>
        <taxon>Mycobacterium</taxon>
    </lineage>
</organism>
<dbReference type="Proteomes" id="UP001300745">
    <property type="component" value="Unassembled WGS sequence"/>
</dbReference>
<reference evidence="2 3" key="1">
    <citation type="submission" date="2022-11" db="EMBL/GenBank/DDBJ databases">
        <title>Mycobacterium sp. nov.</title>
        <authorList>
            <person name="Papic B."/>
            <person name="Spicic S."/>
            <person name="Duvnjak S."/>
        </authorList>
    </citation>
    <scope>NUCLEOTIDE SEQUENCE [LARGE SCALE GENOMIC DNA]</scope>
    <source>
        <strain evidence="2 3">CVI_P4</strain>
    </source>
</reference>
<evidence type="ECO:0000313" key="2">
    <source>
        <dbReference type="EMBL" id="MCX2936407.1"/>
    </source>
</evidence>
<name>A0ABT3SA63_9MYCO</name>
<sequence length="465" mass="51001">MTATERRAVPADAGPVFIVGAGPSGLTAAYRLREQGIPTVILEKRDRTGGMIHTHREQGYLMEEGATILPSAYEPVVKLAHEIGSGPDLIPAGSIIGFARDNVIHNLRSDHLFSDILKTPLVSLKSKALMTRFGVDATRASKLLNYEDLSRASAFDTMTPREYCSIHLGLSGEVYDYVINSTVRGVLGVRGDAISNLELFFMLYNILGSKLYAFRDGYSTYIDRLSTGLEIRLSATVHEIRETPDGVTVTWTDSQGECHTDSGSGAVLSARGDTIPDLAPERFDAFSEQFLRGLRYTKCVVMNTGVTRKPKGIIASVINIPEPVDPDIMGFTCEHNKAPGRAPEGHGLLDILTMTEFAEKIIDEDDDTIRHKILSRMEKVIPGLTDTVDYTRIARWNEVIVYSRPGLYKDLGQFQARQAAVRSRIRLAGVFRSSSNMCTATVAGENAAAELADLLRIPPRRLAAV</sequence>
<dbReference type="PANTHER" id="PTHR42923">
    <property type="entry name" value="PROTOPORPHYRINOGEN OXIDASE"/>
    <property type="match status" value="1"/>
</dbReference>
<evidence type="ECO:0000259" key="1">
    <source>
        <dbReference type="Pfam" id="PF01593"/>
    </source>
</evidence>
<accession>A0ABT3SA63</accession>
<protein>
    <submittedName>
        <fullName evidence="2">NAD(P)/FAD-dependent oxidoreductase</fullName>
    </submittedName>
</protein>
<evidence type="ECO:0000313" key="3">
    <source>
        <dbReference type="Proteomes" id="UP001300745"/>
    </source>
</evidence>
<dbReference type="PANTHER" id="PTHR42923:SF3">
    <property type="entry name" value="PROTOPORPHYRINOGEN OXIDASE"/>
    <property type="match status" value="1"/>
</dbReference>
<dbReference type="Gene3D" id="1.10.3110.10">
    <property type="entry name" value="protoporphyrinogen ix oxidase, domain 3"/>
    <property type="match status" value="1"/>
</dbReference>
<dbReference type="Pfam" id="PF01593">
    <property type="entry name" value="Amino_oxidase"/>
    <property type="match status" value="1"/>
</dbReference>
<dbReference type="Gene3D" id="3.90.660.20">
    <property type="entry name" value="Protoporphyrinogen oxidase, mitochondrial, domain 2"/>
    <property type="match status" value="1"/>
</dbReference>